<name>A0A1J7ID14_9PEZI</name>
<keyword evidence="3" id="KW-1185">Reference proteome</keyword>
<proteinExistence type="predicted"/>
<organism evidence="2 3">
    <name type="scientific">Coniochaeta ligniaria NRRL 30616</name>
    <dbReference type="NCBI Taxonomy" id="1408157"/>
    <lineage>
        <taxon>Eukaryota</taxon>
        <taxon>Fungi</taxon>
        <taxon>Dikarya</taxon>
        <taxon>Ascomycota</taxon>
        <taxon>Pezizomycotina</taxon>
        <taxon>Sordariomycetes</taxon>
        <taxon>Sordariomycetidae</taxon>
        <taxon>Coniochaetales</taxon>
        <taxon>Coniochaetaceae</taxon>
        <taxon>Coniochaeta</taxon>
    </lineage>
</organism>
<reference evidence="2 3" key="1">
    <citation type="submission" date="2016-10" db="EMBL/GenBank/DDBJ databases">
        <title>Draft genome sequence of Coniochaeta ligniaria NRRL30616, a lignocellulolytic fungus for bioabatement of inhibitors in plant biomass hydrolysates.</title>
        <authorList>
            <consortium name="DOE Joint Genome Institute"/>
            <person name="Jimenez D.J."/>
            <person name="Hector R.E."/>
            <person name="Riley R."/>
            <person name="Sun H."/>
            <person name="Grigoriev I.V."/>
            <person name="Van Elsas J.D."/>
            <person name="Nichols N.N."/>
        </authorList>
    </citation>
    <scope>NUCLEOTIDE SEQUENCE [LARGE SCALE GENOMIC DNA]</scope>
    <source>
        <strain evidence="2 3">NRRL 30616</strain>
    </source>
</reference>
<gene>
    <name evidence="2" type="ORF">CONLIGDRAFT_690950</name>
</gene>
<dbReference type="InParanoid" id="A0A1J7ID14"/>
<dbReference type="EMBL" id="KV875102">
    <property type="protein sequence ID" value="OIW25179.1"/>
    <property type="molecule type" value="Genomic_DNA"/>
</dbReference>
<feature type="region of interest" description="Disordered" evidence="1">
    <location>
        <begin position="1"/>
        <end position="22"/>
    </location>
</feature>
<evidence type="ECO:0000313" key="3">
    <source>
        <dbReference type="Proteomes" id="UP000182658"/>
    </source>
</evidence>
<accession>A0A1J7ID14</accession>
<protein>
    <submittedName>
        <fullName evidence="2">Uncharacterized protein</fullName>
    </submittedName>
</protein>
<dbReference type="AlphaFoldDB" id="A0A1J7ID14"/>
<evidence type="ECO:0000256" key="1">
    <source>
        <dbReference type="SAM" id="MobiDB-lite"/>
    </source>
</evidence>
<dbReference type="Proteomes" id="UP000182658">
    <property type="component" value="Unassembled WGS sequence"/>
</dbReference>
<evidence type="ECO:0000313" key="2">
    <source>
        <dbReference type="EMBL" id="OIW25179.1"/>
    </source>
</evidence>
<sequence>MSGRRREYRDVHGSGDYPGSSICGGPWVPASARHGEVEGGMHPLVQKVVRHYGAHEQAQSGPELHRYTDLPSRDLRVALSAGSPEQQTRSLAAAITLASAHYAAPLPGGS</sequence>
<feature type="compositionally biased region" description="Basic and acidic residues" evidence="1">
    <location>
        <begin position="1"/>
        <end position="13"/>
    </location>
</feature>